<gene>
    <name evidence="1" type="ORF">QQF64_018654</name>
</gene>
<reference evidence="1 2" key="1">
    <citation type="submission" date="2023-09" db="EMBL/GenBank/DDBJ databases">
        <authorList>
            <person name="Wang M."/>
        </authorList>
    </citation>
    <scope>NUCLEOTIDE SEQUENCE [LARGE SCALE GENOMIC DNA]</scope>
    <source>
        <strain evidence="1">GT-2023</strain>
        <tissue evidence="1">Liver</tissue>
    </source>
</reference>
<name>A0ABR3LDD0_9TELE</name>
<evidence type="ECO:0000313" key="1">
    <source>
        <dbReference type="EMBL" id="KAL1250858.1"/>
    </source>
</evidence>
<sequence length="90" mass="10248">MFQAGPVERDPEELHALITNTGQDTRQARDIPGTTRRRAGEIRRLARLRCEAKARLLEVSDLSQACAGHRDARPRWSLHCECCVYVCRCV</sequence>
<accession>A0ABR3LDD0</accession>
<protein>
    <submittedName>
        <fullName evidence="1">Uncharacterized protein</fullName>
    </submittedName>
</protein>
<organism evidence="1 2">
    <name type="scientific">Cirrhinus molitorella</name>
    <name type="common">mud carp</name>
    <dbReference type="NCBI Taxonomy" id="172907"/>
    <lineage>
        <taxon>Eukaryota</taxon>
        <taxon>Metazoa</taxon>
        <taxon>Chordata</taxon>
        <taxon>Craniata</taxon>
        <taxon>Vertebrata</taxon>
        <taxon>Euteleostomi</taxon>
        <taxon>Actinopterygii</taxon>
        <taxon>Neopterygii</taxon>
        <taxon>Teleostei</taxon>
        <taxon>Ostariophysi</taxon>
        <taxon>Cypriniformes</taxon>
        <taxon>Cyprinidae</taxon>
        <taxon>Labeoninae</taxon>
        <taxon>Labeonini</taxon>
        <taxon>Cirrhinus</taxon>
    </lineage>
</organism>
<dbReference type="EMBL" id="JAYMGO010000022">
    <property type="protein sequence ID" value="KAL1250858.1"/>
    <property type="molecule type" value="Genomic_DNA"/>
</dbReference>
<evidence type="ECO:0000313" key="2">
    <source>
        <dbReference type="Proteomes" id="UP001558613"/>
    </source>
</evidence>
<proteinExistence type="predicted"/>
<comment type="caution">
    <text evidence="1">The sequence shown here is derived from an EMBL/GenBank/DDBJ whole genome shotgun (WGS) entry which is preliminary data.</text>
</comment>
<keyword evidence="2" id="KW-1185">Reference proteome</keyword>
<dbReference type="Proteomes" id="UP001558613">
    <property type="component" value="Unassembled WGS sequence"/>
</dbReference>